<evidence type="ECO:0000313" key="2">
    <source>
        <dbReference type="Proteomes" id="UP000789901"/>
    </source>
</evidence>
<reference evidence="1 2" key="1">
    <citation type="submission" date="2021-06" db="EMBL/GenBank/DDBJ databases">
        <authorList>
            <person name="Kallberg Y."/>
            <person name="Tangrot J."/>
            <person name="Rosling A."/>
        </authorList>
    </citation>
    <scope>NUCLEOTIDE SEQUENCE [LARGE SCALE GENOMIC DNA]</scope>
    <source>
        <strain evidence="1 2">120-4 pot B 10/14</strain>
    </source>
</reference>
<dbReference type="Proteomes" id="UP000789901">
    <property type="component" value="Unassembled WGS sequence"/>
</dbReference>
<dbReference type="EMBL" id="CAJVQB010023237">
    <property type="protein sequence ID" value="CAG8801381.1"/>
    <property type="molecule type" value="Genomic_DNA"/>
</dbReference>
<organism evidence="1 2">
    <name type="scientific">Gigaspora margarita</name>
    <dbReference type="NCBI Taxonomy" id="4874"/>
    <lineage>
        <taxon>Eukaryota</taxon>
        <taxon>Fungi</taxon>
        <taxon>Fungi incertae sedis</taxon>
        <taxon>Mucoromycota</taxon>
        <taxon>Glomeromycotina</taxon>
        <taxon>Glomeromycetes</taxon>
        <taxon>Diversisporales</taxon>
        <taxon>Gigasporaceae</taxon>
        <taxon>Gigaspora</taxon>
    </lineage>
</organism>
<keyword evidence="2" id="KW-1185">Reference proteome</keyword>
<protein>
    <submittedName>
        <fullName evidence="1">19890_t:CDS:1</fullName>
    </submittedName>
</protein>
<accession>A0ABN7VVU4</accession>
<feature type="non-terminal residue" evidence="1">
    <location>
        <position position="210"/>
    </location>
</feature>
<name>A0ABN7VVU4_GIGMA</name>
<sequence>MEKRNGVLNYTYFIKSMHPEESAFPIKKNHLKEYLTYKVEKYKMTAQTLKLYIMNIKAHNKALGFGWNYHDLDAITKEIWNKTALPFNSYNLNSLDINTTDTFPLSTGIDSVIQKVISCELYDLSSSGAHAFIPLPSINDLNTISLPIDTNSYIQQLHSQSSTRLQSCIISKLENQLFDIQNQVFDVQKQIFDVKEQISDILKQISIINS</sequence>
<comment type="caution">
    <text evidence="1">The sequence shown here is derived from an EMBL/GenBank/DDBJ whole genome shotgun (WGS) entry which is preliminary data.</text>
</comment>
<evidence type="ECO:0000313" key="1">
    <source>
        <dbReference type="EMBL" id="CAG8801381.1"/>
    </source>
</evidence>
<gene>
    <name evidence="1" type="ORF">GMARGA_LOCUS23177</name>
</gene>
<proteinExistence type="predicted"/>